<evidence type="ECO:0000313" key="2">
    <source>
        <dbReference type="EMBL" id="PIP33443.1"/>
    </source>
</evidence>
<reference evidence="2 3" key="1">
    <citation type="submission" date="2017-09" db="EMBL/GenBank/DDBJ databases">
        <title>Depth-based differentiation of microbial function through sediment-hosted aquifers and enrichment of novel symbionts in the deep terrestrial subsurface.</title>
        <authorList>
            <person name="Probst A.J."/>
            <person name="Ladd B."/>
            <person name="Jarett J.K."/>
            <person name="Geller-Mcgrath D.E."/>
            <person name="Sieber C.M."/>
            <person name="Emerson J.B."/>
            <person name="Anantharaman K."/>
            <person name="Thomas B.C."/>
            <person name="Malmstrom R."/>
            <person name="Stieglmeier M."/>
            <person name="Klingl A."/>
            <person name="Woyke T."/>
            <person name="Ryan C.M."/>
            <person name="Banfield J.F."/>
        </authorList>
    </citation>
    <scope>NUCLEOTIDE SEQUENCE [LARGE SCALE GENOMIC DNA]</scope>
    <source>
        <strain evidence="2">CG23_combo_of_CG06-09_8_20_14_all_49_15</strain>
    </source>
</reference>
<comment type="caution">
    <text evidence="2">The sequence shown here is derived from an EMBL/GenBank/DDBJ whole genome shotgun (WGS) entry which is preliminary data.</text>
</comment>
<organism evidence="2 3">
    <name type="scientific">Candidatus Falkowbacteria bacterium CG23_combo_of_CG06-09_8_20_14_all_49_15</name>
    <dbReference type="NCBI Taxonomy" id="1974572"/>
    <lineage>
        <taxon>Bacteria</taxon>
        <taxon>Candidatus Falkowiibacteriota</taxon>
    </lineage>
</organism>
<sequence>MAGGFYSCLRDPSAPLRFARDDNAREAERQRNGGKIEDATKKLSCNATALRIKKMEVKQKPRIKKDKKN</sequence>
<dbReference type="EMBL" id="PCSD01000101">
    <property type="protein sequence ID" value="PIP33443.1"/>
    <property type="molecule type" value="Genomic_DNA"/>
</dbReference>
<feature type="region of interest" description="Disordered" evidence="1">
    <location>
        <begin position="17"/>
        <end position="39"/>
    </location>
</feature>
<dbReference type="AlphaFoldDB" id="A0A2G9ZJS9"/>
<protein>
    <submittedName>
        <fullName evidence="2">Uncharacterized protein</fullName>
    </submittedName>
</protein>
<proteinExistence type="predicted"/>
<gene>
    <name evidence="2" type="ORF">COX22_04325</name>
</gene>
<evidence type="ECO:0000313" key="3">
    <source>
        <dbReference type="Proteomes" id="UP000230729"/>
    </source>
</evidence>
<accession>A0A2G9ZJS9</accession>
<dbReference type="Proteomes" id="UP000230729">
    <property type="component" value="Unassembled WGS sequence"/>
</dbReference>
<name>A0A2G9ZJS9_9BACT</name>
<evidence type="ECO:0000256" key="1">
    <source>
        <dbReference type="SAM" id="MobiDB-lite"/>
    </source>
</evidence>
<feature type="compositionally biased region" description="Basic and acidic residues" evidence="1">
    <location>
        <begin position="18"/>
        <end position="39"/>
    </location>
</feature>